<protein>
    <submittedName>
        <fullName evidence="3">Uncharacterized protein</fullName>
    </submittedName>
</protein>
<dbReference type="AlphaFoldDB" id="A0A2J6TPQ7"/>
<evidence type="ECO:0000256" key="1">
    <source>
        <dbReference type="SAM" id="MobiDB-lite"/>
    </source>
</evidence>
<dbReference type="InParanoid" id="A0A2J6TPQ7"/>
<dbReference type="EMBL" id="KZ613747">
    <property type="protein sequence ID" value="PMD64989.1"/>
    <property type="molecule type" value="Genomic_DNA"/>
</dbReference>
<evidence type="ECO:0000313" key="3">
    <source>
        <dbReference type="EMBL" id="PMD64989.1"/>
    </source>
</evidence>
<sequence length="101" mass="11077">MRPESISRWRRRRAQKLLAAVSALAPSTSLASDVTDEANGRARHWAKGMAGAARLQPRSLAWAEVNRLTGSWGLSDPSAIFGDQTSQNRRSRRADPGKNHA</sequence>
<dbReference type="RefSeq" id="XP_024741893.1">
    <property type="nucleotide sequence ID" value="XM_024871078.1"/>
</dbReference>
<dbReference type="GeneID" id="36579160"/>
<name>A0A2J6TPQ7_9HELO</name>
<proteinExistence type="predicted"/>
<feature type="chain" id="PRO_5014329672" evidence="2">
    <location>
        <begin position="32"/>
        <end position="101"/>
    </location>
</feature>
<feature type="signal peptide" evidence="2">
    <location>
        <begin position="1"/>
        <end position="31"/>
    </location>
</feature>
<evidence type="ECO:0000256" key="2">
    <source>
        <dbReference type="SAM" id="SignalP"/>
    </source>
</evidence>
<keyword evidence="4" id="KW-1185">Reference proteome</keyword>
<accession>A0A2J6TPQ7</accession>
<gene>
    <name evidence="3" type="ORF">K444DRAFT_210473</name>
</gene>
<keyword evidence="2" id="KW-0732">Signal</keyword>
<evidence type="ECO:0000313" key="4">
    <source>
        <dbReference type="Proteomes" id="UP000235371"/>
    </source>
</evidence>
<organism evidence="3 4">
    <name type="scientific">Hyaloscypha bicolor E</name>
    <dbReference type="NCBI Taxonomy" id="1095630"/>
    <lineage>
        <taxon>Eukaryota</taxon>
        <taxon>Fungi</taxon>
        <taxon>Dikarya</taxon>
        <taxon>Ascomycota</taxon>
        <taxon>Pezizomycotina</taxon>
        <taxon>Leotiomycetes</taxon>
        <taxon>Helotiales</taxon>
        <taxon>Hyaloscyphaceae</taxon>
        <taxon>Hyaloscypha</taxon>
        <taxon>Hyaloscypha bicolor</taxon>
    </lineage>
</organism>
<dbReference type="Proteomes" id="UP000235371">
    <property type="component" value="Unassembled WGS sequence"/>
</dbReference>
<reference evidence="3 4" key="1">
    <citation type="submission" date="2016-04" db="EMBL/GenBank/DDBJ databases">
        <title>A degradative enzymes factory behind the ericoid mycorrhizal symbiosis.</title>
        <authorList>
            <consortium name="DOE Joint Genome Institute"/>
            <person name="Martino E."/>
            <person name="Morin E."/>
            <person name="Grelet G."/>
            <person name="Kuo A."/>
            <person name="Kohler A."/>
            <person name="Daghino S."/>
            <person name="Barry K."/>
            <person name="Choi C."/>
            <person name="Cichocki N."/>
            <person name="Clum A."/>
            <person name="Copeland A."/>
            <person name="Hainaut M."/>
            <person name="Haridas S."/>
            <person name="Labutti K."/>
            <person name="Lindquist E."/>
            <person name="Lipzen A."/>
            <person name="Khouja H.-R."/>
            <person name="Murat C."/>
            <person name="Ohm R."/>
            <person name="Olson A."/>
            <person name="Spatafora J."/>
            <person name="Veneault-Fourrey C."/>
            <person name="Henrissat B."/>
            <person name="Grigoriev I."/>
            <person name="Martin F."/>
            <person name="Perotto S."/>
        </authorList>
    </citation>
    <scope>NUCLEOTIDE SEQUENCE [LARGE SCALE GENOMIC DNA]</scope>
    <source>
        <strain evidence="3 4">E</strain>
    </source>
</reference>
<feature type="region of interest" description="Disordered" evidence="1">
    <location>
        <begin position="75"/>
        <end position="101"/>
    </location>
</feature>